<evidence type="ECO:0000313" key="1">
    <source>
        <dbReference type="EMBL" id="OES43347.1"/>
    </source>
</evidence>
<evidence type="ECO:0000313" key="2">
    <source>
        <dbReference type="Proteomes" id="UP000095658"/>
    </source>
</evidence>
<dbReference type="RefSeq" id="WP_069939963.1">
    <property type="nucleotide sequence ID" value="NZ_MAMP01000026.1"/>
</dbReference>
<dbReference type="Proteomes" id="UP000095658">
    <property type="component" value="Unassembled WGS sequence"/>
</dbReference>
<keyword evidence="2" id="KW-1185">Reference proteome</keyword>
<comment type="caution">
    <text evidence="1">The sequence shown here is derived from an EMBL/GenBank/DDBJ whole genome shotgun (WGS) entry which is preliminary data.</text>
</comment>
<protein>
    <submittedName>
        <fullName evidence="1">Uncharacterized protein</fullName>
    </submittedName>
</protein>
<organism evidence="1 2">
    <name type="scientific">Domibacillus iocasae</name>
    <dbReference type="NCBI Taxonomy" id="1714016"/>
    <lineage>
        <taxon>Bacteria</taxon>
        <taxon>Bacillati</taxon>
        <taxon>Bacillota</taxon>
        <taxon>Bacilli</taxon>
        <taxon>Bacillales</taxon>
        <taxon>Bacillaceae</taxon>
        <taxon>Domibacillus</taxon>
    </lineage>
</organism>
<reference evidence="1 2" key="1">
    <citation type="submission" date="2016-06" db="EMBL/GenBank/DDBJ databases">
        <title>Domibacillus iocasae genome sequencing.</title>
        <authorList>
            <person name="Verma A."/>
            <person name="Pal Y."/>
            <person name="Ojha A.K."/>
            <person name="Krishnamurthi S."/>
        </authorList>
    </citation>
    <scope>NUCLEOTIDE SEQUENCE [LARGE SCALE GENOMIC DNA]</scope>
    <source>
        <strain evidence="1 2">DSM 29979</strain>
    </source>
</reference>
<sequence>MPRTGDTFTTTLKQAHLEWGSHRHTNTRGTVYGEGYLHIPRQVATALDIYNSNCPGANITYTCNSVDGFLQNVSLKASGCSTAGDIYAKQFQGNGNLQLLGQWFRHVNAQIGDQVRILFTSPTEMEIELF</sequence>
<accession>A0A1E7DJS7</accession>
<dbReference type="EMBL" id="MAMP01000026">
    <property type="protein sequence ID" value="OES43347.1"/>
    <property type="molecule type" value="Genomic_DNA"/>
</dbReference>
<dbReference type="STRING" id="1714016.BA724_13940"/>
<name>A0A1E7DJS7_9BACI</name>
<gene>
    <name evidence="1" type="ORF">BA724_13940</name>
</gene>
<dbReference type="AlphaFoldDB" id="A0A1E7DJS7"/>
<dbReference type="OrthoDB" id="1907071at2"/>
<proteinExistence type="predicted"/>